<protein>
    <submittedName>
        <fullName evidence="1">Uncharacterized protein</fullName>
    </submittedName>
</protein>
<name>A0A6M3XYY2_9ZZZZ</name>
<dbReference type="EMBL" id="MT145060">
    <property type="protein sequence ID" value="QJI03130.1"/>
    <property type="molecule type" value="Genomic_DNA"/>
</dbReference>
<sequence length="125" mass="14769">MDRYIYCENDFEEAMREALKEMFGYDLREFIVEKSIENLKNYTNLYRFYDRNCPGCVCGNTECDFAYGRDKAKDAWEKAKKGELFDCPVRVNGTMILDNPRGGLKEIDIFDRKELPYPIITEESK</sequence>
<dbReference type="AlphaFoldDB" id="A0A6M3XYY2"/>
<reference evidence="1" key="1">
    <citation type="submission" date="2020-03" db="EMBL/GenBank/DDBJ databases">
        <title>The deep terrestrial virosphere.</title>
        <authorList>
            <person name="Holmfeldt K."/>
            <person name="Nilsson E."/>
            <person name="Simone D."/>
            <person name="Lopez-Fernandez M."/>
            <person name="Wu X."/>
            <person name="de Brujin I."/>
            <person name="Lundin D."/>
            <person name="Andersson A."/>
            <person name="Bertilsson S."/>
            <person name="Dopson M."/>
        </authorList>
    </citation>
    <scope>NUCLEOTIDE SEQUENCE</scope>
    <source>
        <strain evidence="1">TM448B04106</strain>
    </source>
</reference>
<evidence type="ECO:0000313" key="1">
    <source>
        <dbReference type="EMBL" id="QJI03130.1"/>
    </source>
</evidence>
<gene>
    <name evidence="1" type="ORF">TM448B04106_0009</name>
</gene>
<accession>A0A6M3XYY2</accession>
<proteinExistence type="predicted"/>
<organism evidence="1">
    <name type="scientific">viral metagenome</name>
    <dbReference type="NCBI Taxonomy" id="1070528"/>
    <lineage>
        <taxon>unclassified sequences</taxon>
        <taxon>metagenomes</taxon>
        <taxon>organismal metagenomes</taxon>
    </lineage>
</organism>